<organism evidence="1 2">
    <name type="scientific">Pseudomonas syringae pv. pisi str. 1704B</name>
    <dbReference type="NCBI Taxonomy" id="629263"/>
    <lineage>
        <taxon>Bacteria</taxon>
        <taxon>Pseudomonadati</taxon>
        <taxon>Pseudomonadota</taxon>
        <taxon>Gammaproteobacteria</taxon>
        <taxon>Pseudomonadales</taxon>
        <taxon>Pseudomonadaceae</taxon>
        <taxon>Pseudomonas</taxon>
        <taxon>Pseudomonas syringae</taxon>
    </lineage>
</organism>
<protein>
    <submittedName>
        <fullName evidence="1">Uncharacterized protein</fullName>
    </submittedName>
</protein>
<proteinExistence type="predicted"/>
<gene>
    <name evidence="1" type="ORF">PSYPI_49577</name>
</gene>
<evidence type="ECO:0000313" key="2">
    <source>
        <dbReference type="Proteomes" id="UP000004986"/>
    </source>
</evidence>
<name>F3GSJ4_PSESJ</name>
<keyword evidence="2" id="KW-1185">Reference proteome</keyword>
<dbReference type="EMBL" id="AEAI01005086">
    <property type="protein sequence ID" value="EGH50047.1"/>
    <property type="molecule type" value="Genomic_DNA"/>
</dbReference>
<accession>F3GSJ4</accession>
<comment type="caution">
    <text evidence="1">The sequence shown here is derived from an EMBL/GenBank/DDBJ whole genome shotgun (WGS) entry which is preliminary data.</text>
</comment>
<dbReference type="Proteomes" id="UP000004986">
    <property type="component" value="Unassembled WGS sequence"/>
</dbReference>
<feature type="non-terminal residue" evidence="1">
    <location>
        <position position="33"/>
    </location>
</feature>
<dbReference type="AlphaFoldDB" id="F3GSJ4"/>
<reference evidence="1 2" key="1">
    <citation type="journal article" date="2011" name="PLoS Pathog.">
        <title>Dynamic evolution of pathogenicity revealed by sequencing and comparative genomics of 19 Pseudomonas syringae isolates.</title>
        <authorList>
            <person name="Baltrus D.A."/>
            <person name="Nishimura M.T."/>
            <person name="Romanchuk A."/>
            <person name="Chang J.H."/>
            <person name="Mukhtar M.S."/>
            <person name="Cherkis K."/>
            <person name="Roach J."/>
            <person name="Grant S.R."/>
            <person name="Jones C.D."/>
            <person name="Dangl J.L."/>
        </authorList>
    </citation>
    <scope>NUCLEOTIDE SEQUENCE [LARGE SCALE GENOMIC DNA]</scope>
    <source>
        <strain evidence="1 2">1704B</strain>
    </source>
</reference>
<sequence>MANRNRAETEGLIGFFTLLQAWLQLLDAGLLPT</sequence>
<evidence type="ECO:0000313" key="1">
    <source>
        <dbReference type="EMBL" id="EGH50047.1"/>
    </source>
</evidence>